<protein>
    <submittedName>
        <fullName evidence="1">Uncharacterized protein</fullName>
    </submittedName>
</protein>
<accession>A0ACD1IW92</accession>
<sequence>MGLGWDKYLSEWGEYTGGSVRNRHICILLYAYRTFPMCVCMCDEGENGGYVARCPTRVPTIEGTFSGFCITLFSEHGGSCIWLIDGLDDWIGYICVYIILLQLICTFIWRNVKAKVSARLSIMMQENVAFQSIRCYLRRYCRAPYRIKILYVRKCAVSGSPASSRAK</sequence>
<organism evidence="1 2">
    <name type="scientific">Aspergillus costaricaensis CBS 115574</name>
    <dbReference type="NCBI Taxonomy" id="1448317"/>
    <lineage>
        <taxon>Eukaryota</taxon>
        <taxon>Fungi</taxon>
        <taxon>Dikarya</taxon>
        <taxon>Ascomycota</taxon>
        <taxon>Pezizomycotina</taxon>
        <taxon>Eurotiomycetes</taxon>
        <taxon>Eurotiomycetidae</taxon>
        <taxon>Eurotiales</taxon>
        <taxon>Aspergillaceae</taxon>
        <taxon>Aspergillus</taxon>
        <taxon>Aspergillus subgen. Circumdati</taxon>
    </lineage>
</organism>
<evidence type="ECO:0000313" key="1">
    <source>
        <dbReference type="EMBL" id="RAK94684.1"/>
    </source>
</evidence>
<keyword evidence="2" id="KW-1185">Reference proteome</keyword>
<dbReference type="EMBL" id="KZ824535">
    <property type="protein sequence ID" value="RAK94684.1"/>
    <property type="molecule type" value="Genomic_DNA"/>
</dbReference>
<gene>
    <name evidence="1" type="ORF">BO79DRAFT_4704</name>
</gene>
<proteinExistence type="predicted"/>
<evidence type="ECO:0000313" key="2">
    <source>
        <dbReference type="Proteomes" id="UP000249748"/>
    </source>
</evidence>
<name>A0ACD1IW92_9EURO</name>
<reference evidence="1" key="1">
    <citation type="submission" date="2018-02" db="EMBL/GenBank/DDBJ databases">
        <title>The genomes of Aspergillus section Nigri reveals drivers in fungal speciation.</title>
        <authorList>
            <consortium name="DOE Joint Genome Institute"/>
            <person name="Vesth T.C."/>
            <person name="Nybo J."/>
            <person name="Theobald S."/>
            <person name="Brandl J."/>
            <person name="Frisvad J.C."/>
            <person name="Nielsen K.F."/>
            <person name="Lyhne E.K."/>
            <person name="Kogle M.E."/>
            <person name="Kuo A."/>
            <person name="Riley R."/>
            <person name="Clum A."/>
            <person name="Nolan M."/>
            <person name="Lipzen A."/>
            <person name="Salamov A."/>
            <person name="Henrissat B."/>
            <person name="Wiebenga A."/>
            <person name="De vries R.P."/>
            <person name="Grigoriev I.V."/>
            <person name="Mortensen U.H."/>
            <person name="Andersen M.R."/>
            <person name="Baker S.E."/>
        </authorList>
    </citation>
    <scope>NUCLEOTIDE SEQUENCE</scope>
    <source>
        <strain evidence="1">CBS 115574</strain>
    </source>
</reference>
<dbReference type="Proteomes" id="UP000249748">
    <property type="component" value="Unassembled WGS sequence"/>
</dbReference>